<comment type="caution">
    <text evidence="7">The sequence shown here is derived from an EMBL/GenBank/DDBJ whole genome shotgun (WGS) entry which is preliminary data.</text>
</comment>
<feature type="transmembrane region" description="Helical" evidence="6">
    <location>
        <begin position="115"/>
        <end position="134"/>
    </location>
</feature>
<comment type="similarity">
    <text evidence="2 6">Belongs to the BI1 family.</text>
</comment>
<evidence type="ECO:0000256" key="5">
    <source>
        <dbReference type="ARBA" id="ARBA00023136"/>
    </source>
</evidence>
<feature type="transmembrane region" description="Helical" evidence="6">
    <location>
        <begin position="57"/>
        <end position="76"/>
    </location>
</feature>
<dbReference type="CDD" id="cd10432">
    <property type="entry name" value="BI-1-like_bacterial"/>
    <property type="match status" value="1"/>
</dbReference>
<name>A0ABS7TRP6_9BACT</name>
<gene>
    <name evidence="7" type="ORF">K7C98_16680</name>
</gene>
<evidence type="ECO:0000256" key="3">
    <source>
        <dbReference type="ARBA" id="ARBA00022692"/>
    </source>
</evidence>
<evidence type="ECO:0000313" key="8">
    <source>
        <dbReference type="Proteomes" id="UP001139031"/>
    </source>
</evidence>
<dbReference type="Pfam" id="PF01027">
    <property type="entry name" value="Bax1-I"/>
    <property type="match status" value="1"/>
</dbReference>
<protein>
    <submittedName>
        <fullName evidence="7">Bax inhibitor-1/YccA family protein</fullName>
    </submittedName>
</protein>
<organism evidence="7 8">
    <name type="scientific">Nannocystis pusilla</name>
    <dbReference type="NCBI Taxonomy" id="889268"/>
    <lineage>
        <taxon>Bacteria</taxon>
        <taxon>Pseudomonadati</taxon>
        <taxon>Myxococcota</taxon>
        <taxon>Polyangia</taxon>
        <taxon>Nannocystales</taxon>
        <taxon>Nannocystaceae</taxon>
        <taxon>Nannocystis</taxon>
    </lineage>
</organism>
<evidence type="ECO:0000256" key="2">
    <source>
        <dbReference type="ARBA" id="ARBA00010350"/>
    </source>
</evidence>
<comment type="subcellular location">
    <subcellularLocation>
        <location evidence="1">Membrane</location>
        <topology evidence="1">Multi-pass membrane protein</topology>
    </subcellularLocation>
</comment>
<feature type="transmembrane region" description="Helical" evidence="6">
    <location>
        <begin position="24"/>
        <end position="45"/>
    </location>
</feature>
<dbReference type="Proteomes" id="UP001139031">
    <property type="component" value="Unassembled WGS sequence"/>
</dbReference>
<evidence type="ECO:0000256" key="6">
    <source>
        <dbReference type="RuleBase" id="RU004379"/>
    </source>
</evidence>
<dbReference type="EMBL" id="JAIRAU010000021">
    <property type="protein sequence ID" value="MBZ5710898.1"/>
    <property type="molecule type" value="Genomic_DNA"/>
</dbReference>
<keyword evidence="8" id="KW-1185">Reference proteome</keyword>
<feature type="transmembrane region" description="Helical" evidence="6">
    <location>
        <begin position="83"/>
        <end position="103"/>
    </location>
</feature>
<proteinExistence type="inferred from homology"/>
<keyword evidence="4 6" id="KW-1133">Transmembrane helix</keyword>
<keyword evidence="5 6" id="KW-0472">Membrane</keyword>
<evidence type="ECO:0000313" key="7">
    <source>
        <dbReference type="EMBL" id="MBZ5710898.1"/>
    </source>
</evidence>
<evidence type="ECO:0000256" key="1">
    <source>
        <dbReference type="ARBA" id="ARBA00004141"/>
    </source>
</evidence>
<dbReference type="InterPro" id="IPR006214">
    <property type="entry name" value="Bax_inhibitor_1-related"/>
</dbReference>
<dbReference type="PANTHER" id="PTHR23291:SF50">
    <property type="entry name" value="PROTEIN LIFEGUARD 4"/>
    <property type="match status" value="1"/>
</dbReference>
<dbReference type="RefSeq" id="WP_224192668.1">
    <property type="nucleotide sequence ID" value="NZ_JAIRAU010000021.1"/>
</dbReference>
<dbReference type="PANTHER" id="PTHR23291">
    <property type="entry name" value="BAX INHIBITOR-RELATED"/>
    <property type="match status" value="1"/>
</dbReference>
<feature type="transmembrane region" description="Helical" evidence="6">
    <location>
        <begin position="141"/>
        <end position="163"/>
    </location>
</feature>
<feature type="transmembrane region" description="Helical" evidence="6">
    <location>
        <begin position="175"/>
        <end position="195"/>
    </location>
</feature>
<evidence type="ECO:0000256" key="4">
    <source>
        <dbReference type="ARBA" id="ARBA00022989"/>
    </source>
</evidence>
<accession>A0ABS7TRP6</accession>
<sequence length="239" mass="25065">MSDRLRDPLGIDLHAGVGRFMHSVYAWMAAGVGLSAATAIAIGSAPRLTAMAQASELRVLFWPGLAVSVLVVGARLHRLPPTLARVAFLTFSVLLGAALAWLGSAAEVTAEQLGTAAGVAAGVFVGGSLVGYYSRRDLSPWGAALATALIGALVAMFLDFASARLHGPPSLMGQPGLHALLQVLLAVVFAGFVAYDGQRVKQMYRVHGSRENLAVIGALKLYLDYVNLTLATLQVTTWQ</sequence>
<reference evidence="7" key="1">
    <citation type="submission" date="2021-08" db="EMBL/GenBank/DDBJ databases">
        <authorList>
            <person name="Stevens D.C."/>
        </authorList>
    </citation>
    <scope>NUCLEOTIDE SEQUENCE</scope>
    <source>
        <strain evidence="7">DSM 53165</strain>
    </source>
</reference>
<keyword evidence="3 6" id="KW-0812">Transmembrane</keyword>